<dbReference type="SUPFAM" id="SSF55424">
    <property type="entry name" value="FAD/NAD-linked reductases, dimerisation (C-terminal) domain"/>
    <property type="match status" value="1"/>
</dbReference>
<dbReference type="SUPFAM" id="SSF51905">
    <property type="entry name" value="FAD/NAD(P)-binding domain"/>
    <property type="match status" value="2"/>
</dbReference>
<dbReference type="AlphaFoldDB" id="A0A2T0VZF8"/>
<keyword evidence="2" id="KW-0285">Flavoprotein</keyword>
<keyword evidence="4" id="KW-0560">Oxidoreductase</keyword>
<feature type="domain" description="Reductase C-terminal" evidence="6">
    <location>
        <begin position="312"/>
        <end position="379"/>
    </location>
</feature>
<dbReference type="InterPro" id="IPR028202">
    <property type="entry name" value="Reductase_C"/>
</dbReference>
<dbReference type="Gene3D" id="3.30.390.30">
    <property type="match status" value="1"/>
</dbReference>
<dbReference type="Pfam" id="PF14759">
    <property type="entry name" value="Reductase_C"/>
    <property type="match status" value="1"/>
</dbReference>
<dbReference type="GO" id="GO:0051213">
    <property type="term" value="F:dioxygenase activity"/>
    <property type="evidence" value="ECO:0007669"/>
    <property type="project" value="UniProtKB-KW"/>
</dbReference>
<dbReference type="Pfam" id="PF07992">
    <property type="entry name" value="Pyr_redox_2"/>
    <property type="match status" value="1"/>
</dbReference>
<dbReference type="RefSeq" id="WP_106357431.1">
    <property type="nucleotide sequence ID" value="NZ_PVTP01000005.1"/>
</dbReference>
<evidence type="ECO:0000259" key="6">
    <source>
        <dbReference type="Pfam" id="PF14759"/>
    </source>
</evidence>
<dbReference type="PRINTS" id="PR00411">
    <property type="entry name" value="PNDRDTASEI"/>
</dbReference>
<keyword evidence="8" id="KW-1185">Reference proteome</keyword>
<reference evidence="7 8" key="1">
    <citation type="submission" date="2018-03" db="EMBL/GenBank/DDBJ databases">
        <title>Genomic Encyclopedia of Archaeal and Bacterial Type Strains, Phase II (KMG-II): from individual species to whole genera.</title>
        <authorList>
            <person name="Goeker M."/>
        </authorList>
    </citation>
    <scope>NUCLEOTIDE SEQUENCE [LARGE SCALE GENOMIC DNA]</scope>
    <source>
        <strain evidence="7 8">DSM 101533</strain>
    </source>
</reference>
<sequence>MERVVIIGAGQGGFQAAASLRQEGFDGEILMIGDEQGRPYQRPPLSKAYLKGGTVQALSLRPDSFFETHKIELRMGCWVRAIDRANARVEIDGEQIAYDHLIIATGARNLRPQIAGLEHSVGLRTLHEASAIKAFLVNGVRVGVIGGGFIGLEFAAVARELGHSVTVAEAAPRLMARAVSEPMSARFAEKHRQLGTEIILGDGVAEIDAGGFTLASGRYVDTDLALLAVGVVPNVELAKLAGLQVDNGIVVDEMLVTSDPAISALGDCAAFPDPVTGRSIRLESVQAATDHARLIAKRIAKGADAPYRAVPWFWSDQADWKLQIAGLAGPTDTAEELADGTVLRFCGSRITAVETINNAKVHMTARKGMASGVPLTRQKFDVTPAEVLV</sequence>
<organism evidence="7 8">
    <name type="scientific">Yoonia maritima</name>
    <dbReference type="NCBI Taxonomy" id="1435347"/>
    <lineage>
        <taxon>Bacteria</taxon>
        <taxon>Pseudomonadati</taxon>
        <taxon>Pseudomonadota</taxon>
        <taxon>Alphaproteobacteria</taxon>
        <taxon>Rhodobacterales</taxon>
        <taxon>Paracoccaceae</taxon>
        <taxon>Yoonia</taxon>
    </lineage>
</organism>
<comment type="caution">
    <text evidence="7">The sequence shown here is derived from an EMBL/GenBank/DDBJ whole genome shotgun (WGS) entry which is preliminary data.</text>
</comment>
<dbReference type="GO" id="GO:0005737">
    <property type="term" value="C:cytoplasm"/>
    <property type="evidence" value="ECO:0007669"/>
    <property type="project" value="TreeGrafter"/>
</dbReference>
<name>A0A2T0VZF8_9RHOB</name>
<comment type="cofactor">
    <cofactor evidence="1">
        <name>FAD</name>
        <dbReference type="ChEBI" id="CHEBI:57692"/>
    </cofactor>
</comment>
<evidence type="ECO:0000259" key="5">
    <source>
        <dbReference type="Pfam" id="PF07992"/>
    </source>
</evidence>
<dbReference type="Gene3D" id="3.50.50.60">
    <property type="entry name" value="FAD/NAD(P)-binding domain"/>
    <property type="match status" value="2"/>
</dbReference>
<feature type="domain" description="FAD/NAD(P)-binding" evidence="5">
    <location>
        <begin position="3"/>
        <end position="292"/>
    </location>
</feature>
<dbReference type="Proteomes" id="UP000238007">
    <property type="component" value="Unassembled WGS sequence"/>
</dbReference>
<dbReference type="InterPro" id="IPR016156">
    <property type="entry name" value="FAD/NAD-linked_Rdtase_dimer_sf"/>
</dbReference>
<keyword evidence="7" id="KW-0223">Dioxygenase</keyword>
<dbReference type="InterPro" id="IPR023753">
    <property type="entry name" value="FAD/NAD-binding_dom"/>
</dbReference>
<accession>A0A2T0VZF8</accession>
<gene>
    <name evidence="7" type="ORF">CLV80_105238</name>
</gene>
<dbReference type="PANTHER" id="PTHR43557:SF2">
    <property type="entry name" value="RIESKE DOMAIN-CONTAINING PROTEIN-RELATED"/>
    <property type="match status" value="1"/>
</dbReference>
<evidence type="ECO:0000256" key="3">
    <source>
        <dbReference type="ARBA" id="ARBA00022827"/>
    </source>
</evidence>
<evidence type="ECO:0000256" key="2">
    <source>
        <dbReference type="ARBA" id="ARBA00022630"/>
    </source>
</evidence>
<dbReference type="PANTHER" id="PTHR43557">
    <property type="entry name" value="APOPTOSIS-INDUCING FACTOR 1"/>
    <property type="match status" value="1"/>
</dbReference>
<dbReference type="OrthoDB" id="7809559at2"/>
<protein>
    <submittedName>
        <fullName evidence="7">3-phenylpropionate/trans-cinnamate dioxygenase ferredoxin reductase subunit</fullName>
    </submittedName>
</protein>
<evidence type="ECO:0000313" key="8">
    <source>
        <dbReference type="Proteomes" id="UP000238007"/>
    </source>
</evidence>
<dbReference type="GO" id="GO:0016651">
    <property type="term" value="F:oxidoreductase activity, acting on NAD(P)H"/>
    <property type="evidence" value="ECO:0007669"/>
    <property type="project" value="TreeGrafter"/>
</dbReference>
<proteinExistence type="predicted"/>
<evidence type="ECO:0000256" key="1">
    <source>
        <dbReference type="ARBA" id="ARBA00001974"/>
    </source>
</evidence>
<dbReference type="InterPro" id="IPR050446">
    <property type="entry name" value="FAD-oxidoreductase/Apoptosis"/>
</dbReference>
<evidence type="ECO:0000256" key="4">
    <source>
        <dbReference type="ARBA" id="ARBA00023002"/>
    </source>
</evidence>
<dbReference type="InterPro" id="IPR036188">
    <property type="entry name" value="FAD/NAD-bd_sf"/>
</dbReference>
<dbReference type="PRINTS" id="PR00368">
    <property type="entry name" value="FADPNR"/>
</dbReference>
<evidence type="ECO:0000313" key="7">
    <source>
        <dbReference type="EMBL" id="PRY77754.1"/>
    </source>
</evidence>
<keyword evidence="3" id="KW-0274">FAD</keyword>
<dbReference type="EMBL" id="PVTP01000005">
    <property type="protein sequence ID" value="PRY77754.1"/>
    <property type="molecule type" value="Genomic_DNA"/>
</dbReference>